<protein>
    <submittedName>
        <fullName evidence="2">YdcF family protein</fullName>
    </submittedName>
</protein>
<organism evidence="2 3">
    <name type="scientific">Microvirga thermotolerans</name>
    <dbReference type="NCBI Taxonomy" id="2651334"/>
    <lineage>
        <taxon>Bacteria</taxon>
        <taxon>Pseudomonadati</taxon>
        <taxon>Pseudomonadota</taxon>
        <taxon>Alphaproteobacteria</taxon>
        <taxon>Hyphomicrobiales</taxon>
        <taxon>Methylobacteriaceae</taxon>
        <taxon>Microvirga</taxon>
    </lineage>
</organism>
<reference evidence="2 3" key="1">
    <citation type="submission" date="2019-10" db="EMBL/GenBank/DDBJ databases">
        <title>Isolation, Identification of Microvirga thermotolerans HR1, a novel thermophilic bacterium and Comparative Genomics of the genus Microvirga.</title>
        <authorList>
            <person name="Li J."/>
            <person name="Zhang W."/>
            <person name="Lin M."/>
            <person name="Wang J."/>
        </authorList>
    </citation>
    <scope>NUCLEOTIDE SEQUENCE [LARGE SCALE GENOMIC DNA]</scope>
    <source>
        <strain evidence="2 3">HR1</strain>
    </source>
</reference>
<evidence type="ECO:0000313" key="2">
    <source>
        <dbReference type="EMBL" id="QFU15037.1"/>
    </source>
</evidence>
<keyword evidence="3" id="KW-1185">Reference proteome</keyword>
<dbReference type="GO" id="GO:0005886">
    <property type="term" value="C:plasma membrane"/>
    <property type="evidence" value="ECO:0007669"/>
    <property type="project" value="TreeGrafter"/>
</dbReference>
<evidence type="ECO:0000313" key="3">
    <source>
        <dbReference type="Proteomes" id="UP000325614"/>
    </source>
</evidence>
<dbReference type="KEGG" id="mico:GDR74_01725"/>
<dbReference type="PANTHER" id="PTHR30336:SF20">
    <property type="entry name" value="DUF218 DOMAIN-CONTAINING PROTEIN"/>
    <property type="match status" value="1"/>
</dbReference>
<sequence>MDADDVSLAQAAACLNGIAAYLALDDLAGSDPAAMPVDCVILAGNSVLATAEGAFRAAGGRARPLLVLSGGIGHSTELLWQAVAAHDTYRAVPAHGRPEAAILADIARTFWGIDPSRILVEDASAHCGENAAFSRQILERSGHVPRSVLLVQDPTMQRRTDATFRHVWRDMAGVAFLNWPTFVPRVMPAGNVLVFADPGIAGLWPMDRFVTLVMGEIPRLRNDAGGYGPNGRGFIAPVEIPARIEAAYAALKEGFGRDFGARAVPQGRPAPERGVGAVRR</sequence>
<dbReference type="CDD" id="cd06259">
    <property type="entry name" value="YdcF-like"/>
    <property type="match status" value="1"/>
</dbReference>
<feature type="domain" description="DUF218" evidence="1">
    <location>
        <begin position="66"/>
        <end position="185"/>
    </location>
</feature>
<gene>
    <name evidence="2" type="ORF">GDR74_01725</name>
</gene>
<evidence type="ECO:0000259" key="1">
    <source>
        <dbReference type="Pfam" id="PF02698"/>
    </source>
</evidence>
<dbReference type="Gene3D" id="3.40.50.620">
    <property type="entry name" value="HUPs"/>
    <property type="match status" value="1"/>
</dbReference>
<dbReference type="AlphaFoldDB" id="A0A5P9JQX0"/>
<dbReference type="PANTHER" id="PTHR30336">
    <property type="entry name" value="INNER MEMBRANE PROTEIN, PROBABLE PERMEASE"/>
    <property type="match status" value="1"/>
</dbReference>
<accession>A0A5P9JQX0</accession>
<dbReference type="InterPro" id="IPR014729">
    <property type="entry name" value="Rossmann-like_a/b/a_fold"/>
</dbReference>
<dbReference type="Pfam" id="PF02698">
    <property type="entry name" value="DUF218"/>
    <property type="match status" value="1"/>
</dbReference>
<dbReference type="EMBL" id="CP045423">
    <property type="protein sequence ID" value="QFU15037.1"/>
    <property type="molecule type" value="Genomic_DNA"/>
</dbReference>
<dbReference type="RefSeq" id="WP_152584687.1">
    <property type="nucleotide sequence ID" value="NZ_CP045423.1"/>
</dbReference>
<proteinExistence type="predicted"/>
<dbReference type="Gene3D" id="1.10.3620.10">
    <property type="entry name" value="YdcF like domain"/>
    <property type="match status" value="1"/>
</dbReference>
<dbReference type="Proteomes" id="UP000325614">
    <property type="component" value="Chromosome"/>
</dbReference>
<dbReference type="InterPro" id="IPR051599">
    <property type="entry name" value="Cell_Envelope_Assoc"/>
</dbReference>
<dbReference type="InterPro" id="IPR003848">
    <property type="entry name" value="DUF218"/>
</dbReference>
<name>A0A5P9JQX0_9HYPH</name>